<keyword evidence="3" id="KW-1185">Reference proteome</keyword>
<dbReference type="InterPro" id="IPR016181">
    <property type="entry name" value="Acyl_CoA_acyltransferase"/>
</dbReference>
<dbReference type="RefSeq" id="WP_210087417.1">
    <property type="nucleotide sequence ID" value="NZ_JAGGKG010000001.1"/>
</dbReference>
<dbReference type="EMBL" id="JAGGKG010000001">
    <property type="protein sequence ID" value="MBP1903754.1"/>
    <property type="molecule type" value="Genomic_DNA"/>
</dbReference>
<name>A0ABS4FMF4_9BACL</name>
<accession>A0ABS4FMF4</accession>
<dbReference type="InterPro" id="IPR000182">
    <property type="entry name" value="GNAT_dom"/>
</dbReference>
<reference evidence="2 3" key="1">
    <citation type="submission" date="2021-03" db="EMBL/GenBank/DDBJ databases">
        <title>Genomic Encyclopedia of Type Strains, Phase IV (KMG-IV): sequencing the most valuable type-strain genomes for metagenomic binning, comparative biology and taxonomic classification.</title>
        <authorList>
            <person name="Goeker M."/>
        </authorList>
    </citation>
    <scope>NUCLEOTIDE SEQUENCE [LARGE SCALE GENOMIC DNA]</scope>
    <source>
        <strain evidence="2 3">DSM 14349</strain>
    </source>
</reference>
<feature type="domain" description="N-acetyltransferase" evidence="1">
    <location>
        <begin position="29"/>
        <end position="176"/>
    </location>
</feature>
<sequence length="179" mass="20705">MKEKIRELTLTDLQPDLLKYFNRYQEVKRCVRKVDGEWALQDIAFIEQWDEQLKEEIITDDLAPCIQSGGAVFGAFNEEDQLIGFASLLASPMGSQGQYRKLMQMHISYEYRGKRLGKALFLACAQKAKEMGAHKLYMSTHSAEESQAFYNKLGCVDAEELDEWSVSHEPYDRQMEYVL</sequence>
<gene>
    <name evidence="2" type="ORF">J2Z32_000366</name>
</gene>
<evidence type="ECO:0000259" key="1">
    <source>
        <dbReference type="PROSITE" id="PS51186"/>
    </source>
</evidence>
<proteinExistence type="predicted"/>
<dbReference type="Pfam" id="PF00583">
    <property type="entry name" value="Acetyltransf_1"/>
    <property type="match status" value="1"/>
</dbReference>
<dbReference type="PROSITE" id="PS51186">
    <property type="entry name" value="GNAT"/>
    <property type="match status" value="1"/>
</dbReference>
<dbReference type="Gene3D" id="3.40.630.30">
    <property type="match status" value="1"/>
</dbReference>
<protein>
    <submittedName>
        <fullName evidence="2">GNAT superfamily acetyltransferase</fullName>
    </submittedName>
</protein>
<dbReference type="SUPFAM" id="SSF55729">
    <property type="entry name" value="Acyl-CoA N-acyltransferases (Nat)"/>
    <property type="match status" value="1"/>
</dbReference>
<dbReference type="CDD" id="cd04301">
    <property type="entry name" value="NAT_SF"/>
    <property type="match status" value="1"/>
</dbReference>
<organism evidence="2 3">
    <name type="scientific">Paenibacillus turicensis</name>
    <dbReference type="NCBI Taxonomy" id="160487"/>
    <lineage>
        <taxon>Bacteria</taxon>
        <taxon>Bacillati</taxon>
        <taxon>Bacillota</taxon>
        <taxon>Bacilli</taxon>
        <taxon>Bacillales</taxon>
        <taxon>Paenibacillaceae</taxon>
        <taxon>Paenibacillus</taxon>
    </lineage>
</organism>
<evidence type="ECO:0000313" key="3">
    <source>
        <dbReference type="Proteomes" id="UP001519272"/>
    </source>
</evidence>
<dbReference type="Proteomes" id="UP001519272">
    <property type="component" value="Unassembled WGS sequence"/>
</dbReference>
<evidence type="ECO:0000313" key="2">
    <source>
        <dbReference type="EMBL" id="MBP1903754.1"/>
    </source>
</evidence>
<comment type="caution">
    <text evidence="2">The sequence shown here is derived from an EMBL/GenBank/DDBJ whole genome shotgun (WGS) entry which is preliminary data.</text>
</comment>